<proteinExistence type="predicted"/>
<evidence type="ECO:0000313" key="2">
    <source>
        <dbReference type="EMBL" id="KAK6313815.1"/>
    </source>
</evidence>
<dbReference type="PANTHER" id="PTHR10579">
    <property type="entry name" value="CALCIUM-ACTIVATED CHLORIDE CHANNEL REGULATOR"/>
    <property type="match status" value="1"/>
</dbReference>
<dbReference type="SUPFAM" id="SSF53300">
    <property type="entry name" value="vWA-like"/>
    <property type="match status" value="1"/>
</dbReference>
<dbReference type="AlphaFoldDB" id="A0AAN8LL39"/>
<dbReference type="Proteomes" id="UP001356427">
    <property type="component" value="Unassembled WGS sequence"/>
</dbReference>
<sequence>MQNRLCGNRGVEEVITSLSVDAGVAVVPTPPSILPTFTVVQRRQRVVCLVLDVSGSMRGQRIQTLRQAASFNSKREELVDSLPKTDSGGGTQICEGLKEGLKVLQGDDGNATGDEIVFLTDGESNTPMDCLTLVNKSGAIVHTISLGPNGDKQLPEMSNISGGKFFRAEEGLNSNELVDVFASLTTSDGNLTQQTIQLESSGLTTSDWFNGKELHNGYSRNCRNWKVDIQP</sequence>
<protein>
    <recommendedName>
        <fullName evidence="1">VWFA domain-containing protein</fullName>
    </recommendedName>
</protein>
<dbReference type="InterPro" id="IPR002035">
    <property type="entry name" value="VWF_A"/>
</dbReference>
<dbReference type="EMBL" id="JAGTTL010000013">
    <property type="protein sequence ID" value="KAK6313815.1"/>
    <property type="molecule type" value="Genomic_DNA"/>
</dbReference>
<dbReference type="InterPro" id="IPR051266">
    <property type="entry name" value="CLCR"/>
</dbReference>
<comment type="caution">
    <text evidence="2">The sequence shown here is derived from an EMBL/GenBank/DDBJ whole genome shotgun (WGS) entry which is preliminary data.</text>
</comment>
<gene>
    <name evidence="2" type="ORF">J4Q44_G00152740</name>
</gene>
<dbReference type="Gene3D" id="3.40.50.410">
    <property type="entry name" value="von Willebrand factor, type A domain"/>
    <property type="match status" value="1"/>
</dbReference>
<feature type="domain" description="VWFA" evidence="1">
    <location>
        <begin position="70"/>
        <end position="172"/>
    </location>
</feature>
<dbReference type="CDD" id="cd00198">
    <property type="entry name" value="vWFA"/>
    <property type="match status" value="1"/>
</dbReference>
<dbReference type="Pfam" id="PF00092">
    <property type="entry name" value="VWA"/>
    <property type="match status" value="1"/>
</dbReference>
<dbReference type="InterPro" id="IPR036465">
    <property type="entry name" value="vWFA_dom_sf"/>
</dbReference>
<keyword evidence="3" id="KW-1185">Reference proteome</keyword>
<evidence type="ECO:0000259" key="1">
    <source>
        <dbReference type="Pfam" id="PF00092"/>
    </source>
</evidence>
<reference evidence="2 3" key="1">
    <citation type="submission" date="2021-04" db="EMBL/GenBank/DDBJ databases">
        <authorList>
            <person name="De Guttry C."/>
            <person name="Zahm M."/>
            <person name="Klopp C."/>
            <person name="Cabau C."/>
            <person name="Louis A."/>
            <person name="Berthelot C."/>
            <person name="Parey E."/>
            <person name="Roest Crollius H."/>
            <person name="Montfort J."/>
            <person name="Robinson-Rechavi M."/>
            <person name="Bucao C."/>
            <person name="Bouchez O."/>
            <person name="Gislard M."/>
            <person name="Lluch J."/>
            <person name="Milhes M."/>
            <person name="Lampietro C."/>
            <person name="Lopez Roques C."/>
            <person name="Donnadieu C."/>
            <person name="Braasch I."/>
            <person name="Desvignes T."/>
            <person name="Postlethwait J."/>
            <person name="Bobe J."/>
            <person name="Wedekind C."/>
            <person name="Guiguen Y."/>
        </authorList>
    </citation>
    <scope>NUCLEOTIDE SEQUENCE [LARGE SCALE GENOMIC DNA]</scope>
    <source>
        <strain evidence="2">Cs_M1</strain>
        <tissue evidence="2">Blood</tissue>
    </source>
</reference>
<accession>A0AAN8LL39</accession>
<dbReference type="GO" id="GO:0005886">
    <property type="term" value="C:plasma membrane"/>
    <property type="evidence" value="ECO:0007669"/>
    <property type="project" value="TreeGrafter"/>
</dbReference>
<evidence type="ECO:0000313" key="3">
    <source>
        <dbReference type="Proteomes" id="UP001356427"/>
    </source>
</evidence>
<name>A0AAN8LL39_9TELE</name>
<dbReference type="PANTHER" id="PTHR10579:SF172">
    <property type="entry name" value="CALCIUM-ACTIVATED CHLORIDE CHANNEL REGULATOR 4 PRECURSOR-RELATED"/>
    <property type="match status" value="1"/>
</dbReference>
<organism evidence="2 3">
    <name type="scientific">Coregonus suidteri</name>
    <dbReference type="NCBI Taxonomy" id="861788"/>
    <lineage>
        <taxon>Eukaryota</taxon>
        <taxon>Metazoa</taxon>
        <taxon>Chordata</taxon>
        <taxon>Craniata</taxon>
        <taxon>Vertebrata</taxon>
        <taxon>Euteleostomi</taxon>
        <taxon>Actinopterygii</taxon>
        <taxon>Neopterygii</taxon>
        <taxon>Teleostei</taxon>
        <taxon>Protacanthopterygii</taxon>
        <taxon>Salmoniformes</taxon>
        <taxon>Salmonidae</taxon>
        <taxon>Coregoninae</taxon>
        <taxon>Coregonus</taxon>
    </lineage>
</organism>